<dbReference type="GO" id="GO:0006430">
    <property type="term" value="P:lysyl-tRNA aminoacylation"/>
    <property type="evidence" value="ECO:0007669"/>
    <property type="project" value="InterPro"/>
</dbReference>
<dbReference type="Proteomes" id="UP000282321">
    <property type="component" value="Unassembled WGS sequence"/>
</dbReference>
<dbReference type="InterPro" id="IPR004364">
    <property type="entry name" value="Aa-tRNA-synt_II"/>
</dbReference>
<protein>
    <recommendedName>
        <fullName evidence="4">Aminoacyl-transfer RNA synthetases class-II family profile domain-containing protein</fullName>
    </recommendedName>
</protein>
<reference evidence="5 6" key="1">
    <citation type="submission" date="2018-06" db="EMBL/GenBank/DDBJ databases">
        <title>Extensive metabolic versatility and redundancy in microbially diverse, dynamic hydrothermal sediments.</title>
        <authorList>
            <person name="Dombrowski N."/>
            <person name="Teske A."/>
            <person name="Baker B.J."/>
        </authorList>
    </citation>
    <scope>NUCLEOTIDE SEQUENCE [LARGE SCALE GENOMIC DNA]</scope>
    <source>
        <strain evidence="5">B35_G9</strain>
    </source>
</reference>
<proteinExistence type="predicted"/>
<dbReference type="PROSITE" id="PS50862">
    <property type="entry name" value="AA_TRNA_LIGASE_II"/>
    <property type="match status" value="1"/>
</dbReference>
<dbReference type="PANTHER" id="PTHR42918:SF6">
    <property type="entry name" value="ELONGATION FACTOR P--(R)-BETA-LYSINE LIGASE"/>
    <property type="match status" value="1"/>
</dbReference>
<dbReference type="GO" id="GO:0005829">
    <property type="term" value="C:cytosol"/>
    <property type="evidence" value="ECO:0007669"/>
    <property type="project" value="TreeGrafter"/>
</dbReference>
<evidence type="ECO:0000313" key="6">
    <source>
        <dbReference type="Proteomes" id="UP000282321"/>
    </source>
</evidence>
<dbReference type="SUPFAM" id="SSF55681">
    <property type="entry name" value="Class II aaRS and biotin synthetases"/>
    <property type="match status" value="1"/>
</dbReference>
<evidence type="ECO:0000259" key="4">
    <source>
        <dbReference type="PROSITE" id="PS50862"/>
    </source>
</evidence>
<dbReference type="Gene3D" id="3.30.930.10">
    <property type="entry name" value="Bira Bifunctional Protein, Domain 2"/>
    <property type="match status" value="1"/>
</dbReference>
<dbReference type="PANTHER" id="PTHR42918">
    <property type="entry name" value="LYSYL-TRNA SYNTHETASE"/>
    <property type="match status" value="1"/>
</dbReference>
<dbReference type="AlphaFoldDB" id="A0A660S7S2"/>
<sequence length="430" mass="50362">MKNKLYRKFKGKTAISDIGDKKNCRIAGRIINITKDTVTVEDESGIITLSHNRSDLKYLDIAVFNLIGERGKFTIKDVEILTRARGKIELRNNWQNALINREKRETFKKRELIIQNIRDYFLKNDFIEINSPYLVFAPSTEETLKPFKTVESKTNGTMYLTMSPEYNLKRFLSVGFERIFQIAHSFRDEEYDDLHNPEFLNLEWYRAYADYMDIMDDLSVILPEITDYVHNASIIEYRDKRIDMAQMEKISIRELFFDDFHEELESLTNIEDFRRVVKTGNIITNGLNNWNDIFYAWIVQKEPTLGNKKPCIIYDYPKTCAALSRLKDNNNFYAERFELYIGGIEIANAYSELNDPIEQKKRLKKEIKFHENIPLNEDFQRALEIGMPPSGGIAFGLDRFIMILLGKHSIHDIIPLSLADLKNEINTSPQ</sequence>
<dbReference type="EMBL" id="QNBC01000056">
    <property type="protein sequence ID" value="RKX66088.1"/>
    <property type="molecule type" value="Genomic_DNA"/>
</dbReference>
<evidence type="ECO:0000256" key="1">
    <source>
        <dbReference type="ARBA" id="ARBA00022598"/>
    </source>
</evidence>
<keyword evidence="1" id="KW-0436">Ligase</keyword>
<evidence type="ECO:0000256" key="2">
    <source>
        <dbReference type="ARBA" id="ARBA00022741"/>
    </source>
</evidence>
<dbReference type="GO" id="GO:0005524">
    <property type="term" value="F:ATP binding"/>
    <property type="evidence" value="ECO:0007669"/>
    <property type="project" value="UniProtKB-KW"/>
</dbReference>
<keyword evidence="2" id="KW-0547">Nucleotide-binding</keyword>
<dbReference type="GO" id="GO:0000049">
    <property type="term" value="F:tRNA binding"/>
    <property type="evidence" value="ECO:0007669"/>
    <property type="project" value="TreeGrafter"/>
</dbReference>
<name>A0A660S7S2_UNCT6</name>
<keyword evidence="3" id="KW-0067">ATP-binding</keyword>
<dbReference type="GO" id="GO:0004824">
    <property type="term" value="F:lysine-tRNA ligase activity"/>
    <property type="evidence" value="ECO:0007669"/>
    <property type="project" value="InterPro"/>
</dbReference>
<gene>
    <name evidence="5" type="ORF">DRP44_04815</name>
</gene>
<dbReference type="Pfam" id="PF00152">
    <property type="entry name" value="tRNA-synt_2"/>
    <property type="match status" value="1"/>
</dbReference>
<accession>A0A660S7S2</accession>
<dbReference type="InterPro" id="IPR006195">
    <property type="entry name" value="aa-tRNA-synth_II"/>
</dbReference>
<evidence type="ECO:0000256" key="3">
    <source>
        <dbReference type="ARBA" id="ARBA00022840"/>
    </source>
</evidence>
<comment type="caution">
    <text evidence="5">The sequence shown here is derived from an EMBL/GenBank/DDBJ whole genome shotgun (WGS) entry which is preliminary data.</text>
</comment>
<feature type="domain" description="Aminoacyl-transfer RNA synthetases class-II family profile" evidence="4">
    <location>
        <begin position="107"/>
        <end position="415"/>
    </location>
</feature>
<dbReference type="PRINTS" id="PR00982">
    <property type="entry name" value="TRNASYNTHLYS"/>
</dbReference>
<dbReference type="InterPro" id="IPR045864">
    <property type="entry name" value="aa-tRNA-synth_II/BPL/LPL"/>
</dbReference>
<organism evidence="5 6">
    <name type="scientific">candidate division TA06 bacterium</name>
    <dbReference type="NCBI Taxonomy" id="2250710"/>
    <lineage>
        <taxon>Bacteria</taxon>
        <taxon>Bacteria division TA06</taxon>
    </lineage>
</organism>
<dbReference type="InterPro" id="IPR018149">
    <property type="entry name" value="Lys-tRNA-synth_II_C"/>
</dbReference>
<evidence type="ECO:0000313" key="5">
    <source>
        <dbReference type="EMBL" id="RKX66088.1"/>
    </source>
</evidence>